<dbReference type="InterPro" id="IPR043128">
    <property type="entry name" value="Rev_trsase/Diguanyl_cyclase"/>
</dbReference>
<dbReference type="AlphaFoldDB" id="A0A8K1FRM3"/>
<evidence type="ECO:0000256" key="1">
    <source>
        <dbReference type="SAM" id="MobiDB-lite"/>
    </source>
</evidence>
<dbReference type="PROSITE" id="PS50878">
    <property type="entry name" value="RT_POL"/>
    <property type="match status" value="1"/>
</dbReference>
<dbReference type="Gene3D" id="3.30.70.270">
    <property type="match status" value="1"/>
</dbReference>
<dbReference type="Proteomes" id="UP000794436">
    <property type="component" value="Unassembled WGS sequence"/>
</dbReference>
<organism evidence="3 4">
    <name type="scientific">Pythium oligandrum</name>
    <name type="common">Mycoparasitic fungus</name>
    <dbReference type="NCBI Taxonomy" id="41045"/>
    <lineage>
        <taxon>Eukaryota</taxon>
        <taxon>Sar</taxon>
        <taxon>Stramenopiles</taxon>
        <taxon>Oomycota</taxon>
        <taxon>Peronosporomycetes</taxon>
        <taxon>Pythiales</taxon>
        <taxon>Pythiaceae</taxon>
        <taxon>Pythium</taxon>
    </lineage>
</organism>
<dbReference type="InterPro" id="IPR000477">
    <property type="entry name" value="RT_dom"/>
</dbReference>
<dbReference type="InterPro" id="IPR051320">
    <property type="entry name" value="Viral_Replic_Matur_Polypro"/>
</dbReference>
<dbReference type="SUPFAM" id="SSF56672">
    <property type="entry name" value="DNA/RNA polymerases"/>
    <property type="match status" value="2"/>
</dbReference>
<dbReference type="EMBL" id="SPLM01000003">
    <property type="protein sequence ID" value="TMW67723.1"/>
    <property type="molecule type" value="Genomic_DNA"/>
</dbReference>
<dbReference type="PANTHER" id="PTHR33064:SF37">
    <property type="entry name" value="RIBONUCLEASE H"/>
    <property type="match status" value="1"/>
</dbReference>
<feature type="domain" description="Reverse transcriptase" evidence="2">
    <location>
        <begin position="1"/>
        <end position="224"/>
    </location>
</feature>
<feature type="compositionally biased region" description="Low complexity" evidence="1">
    <location>
        <begin position="122"/>
        <end position="132"/>
    </location>
</feature>
<dbReference type="CDD" id="cd01647">
    <property type="entry name" value="RT_LTR"/>
    <property type="match status" value="1"/>
</dbReference>
<dbReference type="Pfam" id="PF00078">
    <property type="entry name" value="RVT_1"/>
    <property type="match status" value="1"/>
</dbReference>
<keyword evidence="4" id="KW-1185">Reference proteome</keyword>
<sequence>MNYPLPLIDEFLNDFDKSMWFLSLDMASGFWAILMTLRAKHISAFICPLGHFQWLRMPFGLKNAPLIYQQVIDNALWGYHRLPAHLKAEVDSEVLEGVGVKQLDVSTSLQVGSSLEEEPGHASESAGATSESESSHPDDVQAIHNPPESEKTVFQLNIPAPACMGPVLSRSSYIDDIAAGATDWDELCEMIDRLLYRLRYWGLSVSLPKSSFGKESIQFLSHEVSREGIRAMPKIVKEIENLRFPQTLKGIQSFPDHHLYYIDKSDNFCIMIGRVYKIIHCESNACYIGSTIDDLRYRWQSHKMLITNGWLVKVDTFRFMDFSKSMVLLISR</sequence>
<evidence type="ECO:0000259" key="2">
    <source>
        <dbReference type="PROSITE" id="PS50878"/>
    </source>
</evidence>
<dbReference type="OrthoDB" id="121821at2759"/>
<dbReference type="PANTHER" id="PTHR33064">
    <property type="entry name" value="POL PROTEIN"/>
    <property type="match status" value="1"/>
</dbReference>
<dbReference type="InterPro" id="IPR043502">
    <property type="entry name" value="DNA/RNA_pol_sf"/>
</dbReference>
<protein>
    <recommendedName>
        <fullName evidence="2">Reverse transcriptase domain-containing protein</fullName>
    </recommendedName>
</protein>
<proteinExistence type="predicted"/>
<accession>A0A8K1FRM3</accession>
<gene>
    <name evidence="3" type="ORF">Poli38472_007395</name>
</gene>
<evidence type="ECO:0000313" key="4">
    <source>
        <dbReference type="Proteomes" id="UP000794436"/>
    </source>
</evidence>
<name>A0A8K1FRM3_PYTOL</name>
<comment type="caution">
    <text evidence="3">The sequence shown here is derived from an EMBL/GenBank/DDBJ whole genome shotgun (WGS) entry which is preliminary data.</text>
</comment>
<evidence type="ECO:0000313" key="3">
    <source>
        <dbReference type="EMBL" id="TMW67723.1"/>
    </source>
</evidence>
<reference evidence="3" key="1">
    <citation type="submission" date="2019-03" db="EMBL/GenBank/DDBJ databases">
        <title>Long read genome sequence of the mycoparasitic Pythium oligandrum ATCC 38472 isolated from sugarbeet rhizosphere.</title>
        <authorList>
            <person name="Gaulin E."/>
        </authorList>
    </citation>
    <scope>NUCLEOTIDE SEQUENCE</scope>
    <source>
        <strain evidence="3">ATCC 38472_TT</strain>
    </source>
</reference>
<feature type="compositionally biased region" description="Basic and acidic residues" evidence="1">
    <location>
        <begin position="133"/>
        <end position="145"/>
    </location>
</feature>
<feature type="region of interest" description="Disordered" evidence="1">
    <location>
        <begin position="111"/>
        <end position="145"/>
    </location>
</feature>